<feature type="region of interest" description="Disordered" evidence="3">
    <location>
        <begin position="282"/>
        <end position="308"/>
    </location>
</feature>
<dbReference type="SMART" id="SM00020">
    <property type="entry name" value="Tryp_SPc"/>
    <property type="match status" value="1"/>
</dbReference>
<dbReference type="PANTHER" id="PTHR24276:SF98">
    <property type="entry name" value="FI18310P1-RELATED"/>
    <property type="match status" value="1"/>
</dbReference>
<keyword evidence="2" id="KW-1015">Disulfide bond</keyword>
<protein>
    <submittedName>
        <fullName evidence="6">Trypsin-like cysteine/serine peptidase domain-containing protein</fullName>
    </submittedName>
</protein>
<keyword evidence="7" id="KW-1185">Reference proteome</keyword>
<evidence type="ECO:0000256" key="1">
    <source>
        <dbReference type="ARBA" id="ARBA00007664"/>
    </source>
</evidence>
<evidence type="ECO:0000259" key="5">
    <source>
        <dbReference type="PROSITE" id="PS50240"/>
    </source>
</evidence>
<name>A0A4V1J5C9_9FUNG</name>
<evidence type="ECO:0000256" key="4">
    <source>
        <dbReference type="SAM" id="SignalP"/>
    </source>
</evidence>
<dbReference type="PROSITE" id="PS00135">
    <property type="entry name" value="TRYPSIN_SER"/>
    <property type="match status" value="1"/>
</dbReference>
<dbReference type="InterPro" id="IPR043504">
    <property type="entry name" value="Peptidase_S1_PA_chymotrypsin"/>
</dbReference>
<dbReference type="PROSITE" id="PS50240">
    <property type="entry name" value="TRYPSIN_DOM"/>
    <property type="match status" value="1"/>
</dbReference>
<dbReference type="STRING" id="215637.A0A4V1J5C9"/>
<keyword evidence="4" id="KW-0732">Signal</keyword>
<dbReference type="GO" id="GO:0004252">
    <property type="term" value="F:serine-type endopeptidase activity"/>
    <property type="evidence" value="ECO:0007669"/>
    <property type="project" value="InterPro"/>
</dbReference>
<gene>
    <name evidence="6" type="ORF">BJ085DRAFT_33553</name>
</gene>
<dbReference type="Pfam" id="PF00089">
    <property type="entry name" value="Trypsin"/>
    <property type="match status" value="1"/>
</dbReference>
<dbReference type="Proteomes" id="UP000268162">
    <property type="component" value="Unassembled WGS sequence"/>
</dbReference>
<feature type="signal peptide" evidence="4">
    <location>
        <begin position="1"/>
        <end position="19"/>
    </location>
</feature>
<dbReference type="InterPro" id="IPR001254">
    <property type="entry name" value="Trypsin_dom"/>
</dbReference>
<evidence type="ECO:0000256" key="3">
    <source>
        <dbReference type="SAM" id="MobiDB-lite"/>
    </source>
</evidence>
<evidence type="ECO:0000313" key="7">
    <source>
        <dbReference type="Proteomes" id="UP000268162"/>
    </source>
</evidence>
<dbReference type="InterPro" id="IPR001314">
    <property type="entry name" value="Peptidase_S1A"/>
</dbReference>
<dbReference type="CDD" id="cd00190">
    <property type="entry name" value="Tryp_SPc"/>
    <property type="match status" value="1"/>
</dbReference>
<evidence type="ECO:0000313" key="6">
    <source>
        <dbReference type="EMBL" id="RKP38619.1"/>
    </source>
</evidence>
<dbReference type="Gene3D" id="2.40.10.10">
    <property type="entry name" value="Trypsin-like serine proteases"/>
    <property type="match status" value="1"/>
</dbReference>
<proteinExistence type="inferred from homology"/>
<evidence type="ECO:0000256" key="2">
    <source>
        <dbReference type="ARBA" id="ARBA00023157"/>
    </source>
</evidence>
<sequence length="332" mass="35663">MKLITGLFALWCLVHSFQAELSPAGFTRMVGGDDVELGQFPFVVHLYIHDQGQRRQCLGTLVTPDSVLTSAQCMLDTQNKVNLNLTVEAVVGSVENVPTNQGVYIEVKDYLLQPNYTANALSNNLAVVYLQSNVTLNANTTTVQVYNKAIDEDTGVTVVGSDDDDKPTDTDPGDLQFAPLKVGNETQCKKVVKDYYRNGPTLCVMTSDEPDICQGDSGGPLLIQEGKSWYLVGFLGGKNIVSGSSQCGGAGGVSFFTRVAHYLPWLTTQAGLKNSTITFGTGGEPADPPANITQTDDTTITTTTPESKSLSAPKLDWWWCLPLGGLLSLALV</sequence>
<dbReference type="InterPro" id="IPR033116">
    <property type="entry name" value="TRYPSIN_SER"/>
</dbReference>
<organism evidence="6 7">
    <name type="scientific">Dimargaris cristalligena</name>
    <dbReference type="NCBI Taxonomy" id="215637"/>
    <lineage>
        <taxon>Eukaryota</taxon>
        <taxon>Fungi</taxon>
        <taxon>Fungi incertae sedis</taxon>
        <taxon>Zoopagomycota</taxon>
        <taxon>Kickxellomycotina</taxon>
        <taxon>Dimargaritomycetes</taxon>
        <taxon>Dimargaritales</taxon>
        <taxon>Dimargaritaceae</taxon>
        <taxon>Dimargaris</taxon>
    </lineage>
</organism>
<dbReference type="PANTHER" id="PTHR24276">
    <property type="entry name" value="POLYSERASE-RELATED"/>
    <property type="match status" value="1"/>
</dbReference>
<dbReference type="GO" id="GO:0006508">
    <property type="term" value="P:proteolysis"/>
    <property type="evidence" value="ECO:0007669"/>
    <property type="project" value="InterPro"/>
</dbReference>
<reference evidence="7" key="1">
    <citation type="journal article" date="2018" name="Nat. Microbiol.">
        <title>Leveraging single-cell genomics to expand the fungal tree of life.</title>
        <authorList>
            <person name="Ahrendt S.R."/>
            <person name="Quandt C.A."/>
            <person name="Ciobanu D."/>
            <person name="Clum A."/>
            <person name="Salamov A."/>
            <person name="Andreopoulos B."/>
            <person name="Cheng J.F."/>
            <person name="Woyke T."/>
            <person name="Pelin A."/>
            <person name="Henrissat B."/>
            <person name="Reynolds N.K."/>
            <person name="Benny G.L."/>
            <person name="Smith M.E."/>
            <person name="James T.Y."/>
            <person name="Grigoriev I.V."/>
        </authorList>
    </citation>
    <scope>NUCLEOTIDE SEQUENCE [LARGE SCALE GENOMIC DNA]</scope>
    <source>
        <strain evidence="7">RSA 468</strain>
    </source>
</reference>
<dbReference type="SUPFAM" id="SSF50494">
    <property type="entry name" value="Trypsin-like serine proteases"/>
    <property type="match status" value="1"/>
</dbReference>
<dbReference type="AlphaFoldDB" id="A0A4V1J5C9"/>
<dbReference type="EMBL" id="ML002347">
    <property type="protein sequence ID" value="RKP38619.1"/>
    <property type="molecule type" value="Genomic_DNA"/>
</dbReference>
<accession>A0A4V1J5C9</accession>
<comment type="similarity">
    <text evidence="1">Belongs to the peptidase S1 family.</text>
</comment>
<dbReference type="PRINTS" id="PR00722">
    <property type="entry name" value="CHYMOTRYPSIN"/>
</dbReference>
<feature type="compositionally biased region" description="Low complexity" evidence="3">
    <location>
        <begin position="292"/>
        <end position="304"/>
    </location>
</feature>
<feature type="chain" id="PRO_5020322756" evidence="4">
    <location>
        <begin position="20"/>
        <end position="332"/>
    </location>
</feature>
<dbReference type="InterPro" id="IPR050430">
    <property type="entry name" value="Peptidase_S1"/>
</dbReference>
<feature type="domain" description="Peptidase S1" evidence="5">
    <location>
        <begin position="29"/>
        <end position="271"/>
    </location>
</feature>
<dbReference type="InterPro" id="IPR009003">
    <property type="entry name" value="Peptidase_S1_PA"/>
</dbReference>